<dbReference type="EC" id="2.7.-.-" evidence="11"/>
<dbReference type="PANTHER" id="PTHR30443:SF0">
    <property type="entry name" value="PHOSPHOETHANOLAMINE TRANSFERASE EPTA"/>
    <property type="match status" value="1"/>
</dbReference>
<dbReference type="PANTHER" id="PTHR30443">
    <property type="entry name" value="INNER MEMBRANE PROTEIN"/>
    <property type="match status" value="1"/>
</dbReference>
<dbReference type="InterPro" id="IPR040423">
    <property type="entry name" value="PEA_transferase"/>
</dbReference>
<feature type="transmembrane region" description="Helical" evidence="8">
    <location>
        <begin position="80"/>
        <end position="99"/>
    </location>
</feature>
<dbReference type="CDD" id="cd16017">
    <property type="entry name" value="LptA"/>
    <property type="match status" value="1"/>
</dbReference>
<dbReference type="Pfam" id="PF08019">
    <property type="entry name" value="EptA_B_N"/>
    <property type="match status" value="1"/>
</dbReference>
<dbReference type="Gene3D" id="3.40.720.10">
    <property type="entry name" value="Alkaline Phosphatase, subunit A"/>
    <property type="match status" value="1"/>
</dbReference>
<gene>
    <name evidence="11" type="ORF">ACFQ0F_10460</name>
</gene>
<organism evidence="11 12">
    <name type="scientific">Paraperlucidibaca wandonensis</name>
    <dbReference type="NCBI Taxonomy" id="1268273"/>
    <lineage>
        <taxon>Bacteria</taxon>
        <taxon>Pseudomonadati</taxon>
        <taxon>Pseudomonadota</taxon>
        <taxon>Gammaproteobacteria</taxon>
        <taxon>Moraxellales</taxon>
        <taxon>Moraxellaceae</taxon>
        <taxon>Paraperlucidibaca</taxon>
    </lineage>
</organism>
<evidence type="ECO:0000256" key="3">
    <source>
        <dbReference type="ARBA" id="ARBA00022519"/>
    </source>
</evidence>
<reference evidence="12" key="1">
    <citation type="journal article" date="2019" name="Int. J. Syst. Evol. Microbiol.">
        <title>The Global Catalogue of Microorganisms (GCM) 10K type strain sequencing project: providing services to taxonomists for standard genome sequencing and annotation.</title>
        <authorList>
            <consortium name="The Broad Institute Genomics Platform"/>
            <consortium name="The Broad Institute Genome Sequencing Center for Infectious Disease"/>
            <person name="Wu L."/>
            <person name="Ma J."/>
        </authorList>
    </citation>
    <scope>NUCLEOTIDE SEQUENCE [LARGE SCALE GENOMIC DNA]</scope>
    <source>
        <strain evidence="12">CCUG 63419</strain>
    </source>
</reference>
<keyword evidence="4 11" id="KW-0808">Transferase</keyword>
<proteinExistence type="predicted"/>
<comment type="caution">
    <text evidence="11">The sequence shown here is derived from an EMBL/GenBank/DDBJ whole genome shotgun (WGS) entry which is preliminary data.</text>
</comment>
<dbReference type="InterPro" id="IPR012549">
    <property type="entry name" value="EptA-like_N"/>
</dbReference>
<dbReference type="Proteomes" id="UP001597044">
    <property type="component" value="Unassembled WGS sequence"/>
</dbReference>
<keyword evidence="12" id="KW-1185">Reference proteome</keyword>
<dbReference type="InterPro" id="IPR058130">
    <property type="entry name" value="PEA_transf_C"/>
</dbReference>
<feature type="transmembrane region" description="Helical" evidence="8">
    <location>
        <begin position="156"/>
        <end position="175"/>
    </location>
</feature>
<evidence type="ECO:0000256" key="5">
    <source>
        <dbReference type="ARBA" id="ARBA00022692"/>
    </source>
</evidence>
<dbReference type="PROSITE" id="PS51257">
    <property type="entry name" value="PROKAR_LIPOPROTEIN"/>
    <property type="match status" value="1"/>
</dbReference>
<protein>
    <submittedName>
        <fullName evidence="11">Phosphoethanolamine transferase</fullName>
        <ecNumber evidence="11">2.7.-.-</ecNumber>
    </submittedName>
</protein>
<evidence type="ECO:0000313" key="11">
    <source>
        <dbReference type="EMBL" id="MFD0950805.1"/>
    </source>
</evidence>
<dbReference type="EMBL" id="JBHTIT010000001">
    <property type="protein sequence ID" value="MFD0950805.1"/>
    <property type="molecule type" value="Genomic_DNA"/>
</dbReference>
<evidence type="ECO:0000256" key="8">
    <source>
        <dbReference type="SAM" id="Phobius"/>
    </source>
</evidence>
<evidence type="ECO:0000256" key="4">
    <source>
        <dbReference type="ARBA" id="ARBA00022679"/>
    </source>
</evidence>
<evidence type="ECO:0000259" key="9">
    <source>
        <dbReference type="Pfam" id="PF00884"/>
    </source>
</evidence>
<dbReference type="Pfam" id="PF00884">
    <property type="entry name" value="Sulfatase"/>
    <property type="match status" value="1"/>
</dbReference>
<name>A0ABW3HJ90_9GAMM</name>
<keyword evidence="5 8" id="KW-0812">Transmembrane</keyword>
<evidence type="ECO:0000313" key="12">
    <source>
        <dbReference type="Proteomes" id="UP001597044"/>
    </source>
</evidence>
<sequence>MSIISRLKNLNLSQRNLVIAAWLVLSCNAAFFHALSALTPYDGWRAGVFFAATGALLIAYFATFLQLITWGSFARPVQSFLLLASALTAYFMMTYGVGIDAGQIQNMMETDVNEVFDLLSLRLLAYMLLIAGLPLLWLWSMPAATLSWKQTLRNKLIAVVLGLVSMLALAGWHYADYASTFREHRELRYLIVPHNYIAGLKRYYSKIVTAPDMPLQHYGEDATRVHSSAKKPTLFVFVLGETARAESFGLNGYGRNTTPELRKRSVINFPQVSSCGTATAVSVPCLFSGMTRADYDPQLASHREGLLDILQRAGYAVTWIDNNSGCKGACDRINNVPLLAAEKARWCHDGECQDDLLADTFANYISRATLSDRVVVLHQEGSHGPAYYRRYPDAFKRFTPTCDSNALQSCTQQQVINSYDNTIAYTDHVLGRIIDTLKGQDDRYQTVMVYAADHGESTGEHGLYLHGAPYLFAPSQQTHVPMLAWLSPSFQKHGPRANCLAEQAQKPQSHDTIFHSFLGLLDVKTAVYNATLDWSAACQR</sequence>
<feature type="transmembrane region" description="Helical" evidence="8">
    <location>
        <begin position="46"/>
        <end position="68"/>
    </location>
</feature>
<evidence type="ECO:0000256" key="1">
    <source>
        <dbReference type="ARBA" id="ARBA00004429"/>
    </source>
</evidence>
<feature type="domain" description="Sulfatase N-terminal" evidence="9">
    <location>
        <begin position="235"/>
        <end position="523"/>
    </location>
</feature>
<dbReference type="GO" id="GO:0016740">
    <property type="term" value="F:transferase activity"/>
    <property type="evidence" value="ECO:0007669"/>
    <property type="project" value="UniProtKB-KW"/>
</dbReference>
<feature type="domain" description="Phosphoethanolamine transferase N-terminal" evidence="10">
    <location>
        <begin position="57"/>
        <end position="206"/>
    </location>
</feature>
<dbReference type="InterPro" id="IPR017850">
    <property type="entry name" value="Alkaline_phosphatase_core_sf"/>
</dbReference>
<dbReference type="NCBIfam" id="NF028537">
    <property type="entry name" value="P_eth_NH2_trans"/>
    <property type="match status" value="1"/>
</dbReference>
<evidence type="ECO:0000259" key="10">
    <source>
        <dbReference type="Pfam" id="PF08019"/>
    </source>
</evidence>
<dbReference type="SUPFAM" id="SSF53649">
    <property type="entry name" value="Alkaline phosphatase-like"/>
    <property type="match status" value="1"/>
</dbReference>
<evidence type="ECO:0000256" key="6">
    <source>
        <dbReference type="ARBA" id="ARBA00022989"/>
    </source>
</evidence>
<feature type="transmembrane region" description="Helical" evidence="8">
    <location>
        <begin position="119"/>
        <end position="144"/>
    </location>
</feature>
<keyword evidence="7 8" id="KW-0472">Membrane</keyword>
<keyword evidence="3" id="KW-0997">Cell inner membrane</keyword>
<dbReference type="RefSeq" id="WP_379071845.1">
    <property type="nucleotide sequence ID" value="NZ_JBHTIT010000001.1"/>
</dbReference>
<evidence type="ECO:0000256" key="2">
    <source>
        <dbReference type="ARBA" id="ARBA00022475"/>
    </source>
</evidence>
<evidence type="ECO:0000256" key="7">
    <source>
        <dbReference type="ARBA" id="ARBA00023136"/>
    </source>
</evidence>
<comment type="subcellular location">
    <subcellularLocation>
        <location evidence="1">Cell inner membrane</location>
        <topology evidence="1">Multi-pass membrane protein</topology>
    </subcellularLocation>
</comment>
<keyword evidence="6 8" id="KW-1133">Transmembrane helix</keyword>
<keyword evidence="2" id="KW-1003">Cell membrane</keyword>
<dbReference type="InterPro" id="IPR000917">
    <property type="entry name" value="Sulfatase_N"/>
</dbReference>
<accession>A0ABW3HJ90</accession>